<reference evidence="1 2" key="1">
    <citation type="journal article" date="2020" name="Cell">
        <title>Large-Scale Comparative Analyses of Tick Genomes Elucidate Their Genetic Diversity and Vector Capacities.</title>
        <authorList>
            <consortium name="Tick Genome and Microbiome Consortium (TIGMIC)"/>
            <person name="Jia N."/>
            <person name="Wang J."/>
            <person name="Shi W."/>
            <person name="Du L."/>
            <person name="Sun Y."/>
            <person name="Zhan W."/>
            <person name="Jiang J.F."/>
            <person name="Wang Q."/>
            <person name="Zhang B."/>
            <person name="Ji P."/>
            <person name="Bell-Sakyi L."/>
            <person name="Cui X.M."/>
            <person name="Yuan T.T."/>
            <person name="Jiang B.G."/>
            <person name="Yang W.F."/>
            <person name="Lam T.T."/>
            <person name="Chang Q.C."/>
            <person name="Ding S.J."/>
            <person name="Wang X.J."/>
            <person name="Zhu J.G."/>
            <person name="Ruan X.D."/>
            <person name="Zhao L."/>
            <person name="Wei J.T."/>
            <person name="Ye R.Z."/>
            <person name="Que T.C."/>
            <person name="Du C.H."/>
            <person name="Zhou Y.H."/>
            <person name="Cheng J.X."/>
            <person name="Dai P.F."/>
            <person name="Guo W.B."/>
            <person name="Han X.H."/>
            <person name="Huang E.J."/>
            <person name="Li L.F."/>
            <person name="Wei W."/>
            <person name="Gao Y.C."/>
            <person name="Liu J.Z."/>
            <person name="Shao H.Z."/>
            <person name="Wang X."/>
            <person name="Wang C.C."/>
            <person name="Yang T.C."/>
            <person name="Huo Q.B."/>
            <person name="Li W."/>
            <person name="Chen H.Y."/>
            <person name="Chen S.E."/>
            <person name="Zhou L.G."/>
            <person name="Ni X.B."/>
            <person name="Tian J.H."/>
            <person name="Sheng Y."/>
            <person name="Liu T."/>
            <person name="Pan Y.S."/>
            <person name="Xia L.Y."/>
            <person name="Li J."/>
            <person name="Zhao F."/>
            <person name="Cao W.C."/>
        </authorList>
    </citation>
    <scope>NUCLEOTIDE SEQUENCE [LARGE SCALE GENOMIC DNA]</scope>
    <source>
        <strain evidence="1">Iper-2018</strain>
    </source>
</reference>
<evidence type="ECO:0000313" key="2">
    <source>
        <dbReference type="Proteomes" id="UP000805193"/>
    </source>
</evidence>
<protein>
    <submittedName>
        <fullName evidence="1">Uncharacterized protein</fullName>
    </submittedName>
</protein>
<accession>A0AC60QCR1</accession>
<dbReference type="EMBL" id="JABSTQ010009275">
    <property type="protein sequence ID" value="KAG0430941.1"/>
    <property type="molecule type" value="Genomic_DNA"/>
</dbReference>
<comment type="caution">
    <text evidence="1">The sequence shown here is derived from an EMBL/GenBank/DDBJ whole genome shotgun (WGS) entry which is preliminary data.</text>
</comment>
<keyword evidence="2" id="KW-1185">Reference proteome</keyword>
<proteinExistence type="predicted"/>
<name>A0AC60QCR1_IXOPE</name>
<evidence type="ECO:0000313" key="1">
    <source>
        <dbReference type="EMBL" id="KAG0430941.1"/>
    </source>
</evidence>
<gene>
    <name evidence="1" type="ORF">HPB47_022240</name>
</gene>
<sequence>MTHNYVVAQERSKQTQFMKVLIQRQFISELTMELLSTNEISDFDACEEGLTSELVLKNVFWCSTDIVLKNYCGKKLKFANVIYTCKHGGATRATGTGIRPHQRTMKRDCPAKVVVAARRSGVQQLEITELKTEHNHEVSYEIFRTYPECRQLSAEEVDFVKPLMELNVLPSLIVEKLKERSGKAVIAKDLYNLRRETYGQDEANMLLKEQHVVTRLLELFVQENTATANTRVVVVDKDFTEITAVRTTFPSAPAVQLCQFHVFKAFRAAVGHLAKSSDERERLSSCFGEMLHAPTPDKFKEAKAEFERFASADVSSYFAKNWGSIPEMWARHLCDREFTGGNNTTNRVESHNARIKHVLASSSKLHEALRGLMKLSSSMLHEVRHKTMLLKTSEFYSYEASEDVQKQCSKVLTPYACKLVSDELAKTRDDPPQIEMLSPETYSVSSSCSDFCHKVSFQDQSCSCTTYAKMGLLCRHFLAVCVKFSLKPSLEKAVHKRWFKSCQLEFLSNSAKSNPEAGSSEEPRILSMPGPSFERMNRNQRFNYAMRTLRAVADNLADCQPDVFATRLALLESLNASWLRREDVTPRVYHEDVEVAENVTTQDVRPAIVSTINQQEETDQEQVNVATGCASSRSNVTVPDSDTPSSASQGCTVTLGSLGLEWGSVAAGYRPGADDPRDATGPC</sequence>
<organism evidence="1 2">
    <name type="scientific">Ixodes persulcatus</name>
    <name type="common">Taiga tick</name>
    <dbReference type="NCBI Taxonomy" id="34615"/>
    <lineage>
        <taxon>Eukaryota</taxon>
        <taxon>Metazoa</taxon>
        <taxon>Ecdysozoa</taxon>
        <taxon>Arthropoda</taxon>
        <taxon>Chelicerata</taxon>
        <taxon>Arachnida</taxon>
        <taxon>Acari</taxon>
        <taxon>Parasitiformes</taxon>
        <taxon>Ixodida</taxon>
        <taxon>Ixodoidea</taxon>
        <taxon>Ixodidae</taxon>
        <taxon>Ixodinae</taxon>
        <taxon>Ixodes</taxon>
    </lineage>
</organism>
<dbReference type="Proteomes" id="UP000805193">
    <property type="component" value="Unassembled WGS sequence"/>
</dbReference>